<evidence type="ECO:0000256" key="1">
    <source>
        <dbReference type="ARBA" id="ARBA00022448"/>
    </source>
</evidence>
<dbReference type="Gene3D" id="3.40.50.300">
    <property type="entry name" value="P-loop containing nucleotide triphosphate hydrolases"/>
    <property type="match status" value="1"/>
</dbReference>
<keyword evidence="9" id="KW-1185">Reference proteome</keyword>
<dbReference type="Pfam" id="PF00005">
    <property type="entry name" value="ABC_tran"/>
    <property type="match status" value="1"/>
</dbReference>
<dbReference type="PANTHER" id="PTHR43499:SF1">
    <property type="entry name" value="ABC TRANSPORTER I FAMILY MEMBER 1"/>
    <property type="match status" value="1"/>
</dbReference>
<protein>
    <submittedName>
        <fullName evidence="8">Cytochrome c biogenesis heme-transporting ATPase CcmA</fullName>
    </submittedName>
</protein>
<evidence type="ECO:0000259" key="7">
    <source>
        <dbReference type="PROSITE" id="PS50893"/>
    </source>
</evidence>
<reference evidence="9" key="2">
    <citation type="submission" date="2023-07" db="EMBL/GenBank/DDBJ databases">
        <title>Marinomonas vulgaris A79, complete genome.</title>
        <authorList>
            <person name="Ying J.-J."/>
        </authorList>
    </citation>
    <scope>NUCLEOTIDE SEQUENCE [LARGE SCALE GENOMIC DNA]</scope>
    <source>
        <strain evidence="9">A79</strain>
    </source>
</reference>
<dbReference type="InterPro" id="IPR005895">
    <property type="entry name" value="ABC_transptr_haem_export_CcmA"/>
</dbReference>
<dbReference type="PROSITE" id="PS00211">
    <property type="entry name" value="ABC_TRANSPORTER_1"/>
    <property type="match status" value="1"/>
</dbReference>
<organism evidence="8 9">
    <name type="scientific">Marinomonas vulgaris</name>
    <dbReference type="NCBI Taxonomy" id="2823372"/>
    <lineage>
        <taxon>Bacteria</taxon>
        <taxon>Pseudomonadati</taxon>
        <taxon>Pseudomonadota</taxon>
        <taxon>Gammaproteobacteria</taxon>
        <taxon>Oceanospirillales</taxon>
        <taxon>Oceanospirillaceae</taxon>
        <taxon>Marinomonas</taxon>
    </lineage>
</organism>
<feature type="domain" description="ABC transporter" evidence="7">
    <location>
        <begin position="7"/>
        <end position="200"/>
    </location>
</feature>
<evidence type="ECO:0000313" key="9">
    <source>
        <dbReference type="Proteomes" id="UP000679722"/>
    </source>
</evidence>
<dbReference type="Proteomes" id="UP000679722">
    <property type="component" value="Unassembled WGS sequence"/>
</dbReference>
<evidence type="ECO:0000256" key="4">
    <source>
        <dbReference type="ARBA" id="ARBA00022840"/>
    </source>
</evidence>
<keyword evidence="4" id="KW-0067">ATP-binding</keyword>
<keyword evidence="3" id="KW-0201">Cytochrome c-type biogenesis</keyword>
<dbReference type="InterPro" id="IPR027417">
    <property type="entry name" value="P-loop_NTPase"/>
</dbReference>
<dbReference type="NCBIfam" id="TIGR01189">
    <property type="entry name" value="ccmA"/>
    <property type="match status" value="1"/>
</dbReference>
<dbReference type="NCBIfam" id="NF010061">
    <property type="entry name" value="PRK13538.1"/>
    <property type="match status" value="1"/>
</dbReference>
<evidence type="ECO:0000256" key="6">
    <source>
        <dbReference type="ARBA" id="ARBA00023136"/>
    </source>
</evidence>
<dbReference type="PANTHER" id="PTHR43499">
    <property type="entry name" value="ABC TRANSPORTER I FAMILY MEMBER 1"/>
    <property type="match status" value="1"/>
</dbReference>
<dbReference type="EMBL" id="JAGSSV010000006">
    <property type="protein sequence ID" value="MBR7888666.1"/>
    <property type="molecule type" value="Genomic_DNA"/>
</dbReference>
<proteinExistence type="predicted"/>
<dbReference type="InterPro" id="IPR003439">
    <property type="entry name" value="ABC_transporter-like_ATP-bd"/>
</dbReference>
<comment type="caution">
    <text evidence="8">The sequence shown here is derived from an EMBL/GenBank/DDBJ whole genome shotgun (WGS) entry which is preliminary data.</text>
</comment>
<evidence type="ECO:0000256" key="5">
    <source>
        <dbReference type="ARBA" id="ARBA00022967"/>
    </source>
</evidence>
<dbReference type="SUPFAM" id="SSF52540">
    <property type="entry name" value="P-loop containing nucleoside triphosphate hydrolases"/>
    <property type="match status" value="1"/>
</dbReference>
<keyword evidence="6" id="KW-0472">Membrane</keyword>
<sequence length="204" mass="22246">MHFSVSLTISGLGIERSDRDLCRDLSFSVQAGEAIRILGENGAGKSSLLKVVAGVMSVQEGQIFFADQDVTLDRRLLQQTMIYIGHSTGLKERLSVAENIAFYSPHAPLDQVDQALRQLGLFHLQDVLVKSLSAGQARRVALARLWFTNASLWLLDEPFAALDASGVAMLEAHIQQHLSRGGMVLLTTHQAPCSLSVRELALVP</sequence>
<accession>A0ABS5HAG9</accession>
<evidence type="ECO:0000313" key="8">
    <source>
        <dbReference type="EMBL" id="MBR7888666.1"/>
    </source>
</evidence>
<keyword evidence="2" id="KW-0547">Nucleotide-binding</keyword>
<evidence type="ECO:0000256" key="2">
    <source>
        <dbReference type="ARBA" id="ARBA00022741"/>
    </source>
</evidence>
<gene>
    <name evidence="8" type="primary">ccmA</name>
    <name evidence="8" type="ORF">J9B83_06885</name>
</gene>
<reference evidence="8 9" key="1">
    <citation type="submission" date="2021-04" db="EMBL/GenBank/DDBJ databases">
        <authorList>
            <person name="Sun C."/>
        </authorList>
    </citation>
    <scope>NUCLEOTIDE SEQUENCE [LARGE SCALE GENOMIC DNA]</scope>
    <source>
        <strain evidence="8 9">A79</strain>
    </source>
</reference>
<evidence type="ECO:0000256" key="3">
    <source>
        <dbReference type="ARBA" id="ARBA00022748"/>
    </source>
</evidence>
<dbReference type="PROSITE" id="PS50893">
    <property type="entry name" value="ABC_TRANSPORTER_2"/>
    <property type="match status" value="1"/>
</dbReference>
<dbReference type="RefSeq" id="WP_211536007.1">
    <property type="nucleotide sequence ID" value="NZ_JAGSSV010000006.1"/>
</dbReference>
<keyword evidence="1" id="KW-0813">Transport</keyword>
<keyword evidence="5" id="KW-1278">Translocase</keyword>
<name>A0ABS5HAG9_9GAMM</name>
<dbReference type="InterPro" id="IPR017871">
    <property type="entry name" value="ABC_transporter-like_CS"/>
</dbReference>